<dbReference type="EMBL" id="JAJEQX010000014">
    <property type="protein sequence ID" value="MCC2254582.1"/>
    <property type="molecule type" value="Genomic_DNA"/>
</dbReference>
<protein>
    <recommendedName>
        <fullName evidence="3">Large polyvalent protein-associated domain-containing protein</fullName>
    </recommendedName>
</protein>
<proteinExistence type="predicted"/>
<organism evidence="1 2">
    <name type="scientific">Ruminococcus turbiniformis</name>
    <dbReference type="NCBI Taxonomy" id="2881258"/>
    <lineage>
        <taxon>Bacteria</taxon>
        <taxon>Bacillati</taxon>
        <taxon>Bacillota</taxon>
        <taxon>Clostridia</taxon>
        <taxon>Eubacteriales</taxon>
        <taxon>Oscillospiraceae</taxon>
        <taxon>Ruminococcus</taxon>
    </lineage>
</organism>
<name>A0ABS8FXA1_9FIRM</name>
<keyword evidence="2" id="KW-1185">Reference proteome</keyword>
<sequence length="453" mass="52127">MLQSDIDRTVNLLFKQTDLFLRASSTLTDTLYGLVNNLTRDRSNSELLEHIKKGGRCEFITCSKEAAPEIERKLRQNAIEYIKSGLVTSGGNKIFIYADKDAQEVNKIVNEYRCQHNRGGIQAKDVVFIQANGSVQRISSLDKYDCTILAEYAKQQGVSVAIEPGTGKKYSLYYPRADRSVMENAKMTLAIQKTYPKAFEALKKQIDYEESKKRSLIYTVQGKKDNVPFYIGDMKGNYMIASADKVTFHEYGGAESVLDYSDPDRENKIVLYIGMMDNPQELDGEAFEEYQEADFVRKKEIVKDSSSDRPTPTPAEMEEIKKMEAQKELYEWKLAQENPEQIVYAYAYTNNEMRKEEFESLEQINSDAVHDMKELRETNDPILYDDARSIFRGFRDEIIQVDLNQEQFANAIMDGDVEMVEQIDRDFSRDDLAVEVMNDRNENMIPDDRETNA</sequence>
<accession>A0ABS8FXA1</accession>
<dbReference type="Proteomes" id="UP001198151">
    <property type="component" value="Unassembled WGS sequence"/>
</dbReference>
<evidence type="ECO:0008006" key="3">
    <source>
        <dbReference type="Google" id="ProtNLM"/>
    </source>
</evidence>
<evidence type="ECO:0000313" key="2">
    <source>
        <dbReference type="Proteomes" id="UP001198151"/>
    </source>
</evidence>
<comment type="caution">
    <text evidence="1">The sequence shown here is derived from an EMBL/GenBank/DDBJ whole genome shotgun (WGS) entry which is preliminary data.</text>
</comment>
<reference evidence="1 2" key="1">
    <citation type="submission" date="2021-10" db="EMBL/GenBank/DDBJ databases">
        <title>Anaerobic single-cell dispensing facilitates the cultivation of human gut bacteria.</title>
        <authorList>
            <person name="Afrizal A."/>
        </authorList>
    </citation>
    <scope>NUCLEOTIDE SEQUENCE [LARGE SCALE GENOMIC DNA]</scope>
    <source>
        <strain evidence="1 2">CLA-AA-H200</strain>
    </source>
</reference>
<gene>
    <name evidence="1" type="ORF">LKD70_09155</name>
</gene>
<evidence type="ECO:0000313" key="1">
    <source>
        <dbReference type="EMBL" id="MCC2254582.1"/>
    </source>
</evidence>
<dbReference type="RefSeq" id="WP_227707722.1">
    <property type="nucleotide sequence ID" value="NZ_JAJEQX010000014.1"/>
</dbReference>